<dbReference type="AlphaFoldDB" id="A0A1Y2GFE7"/>
<dbReference type="EMBL" id="MCFF01000047">
    <property type="protein sequence ID" value="ORZ06142.1"/>
    <property type="molecule type" value="Genomic_DNA"/>
</dbReference>
<reference evidence="1 2" key="1">
    <citation type="submission" date="2016-07" db="EMBL/GenBank/DDBJ databases">
        <title>Pervasive Adenine N6-methylation of Active Genes in Fungi.</title>
        <authorList>
            <consortium name="DOE Joint Genome Institute"/>
            <person name="Mondo S.J."/>
            <person name="Dannebaum R.O."/>
            <person name="Kuo R.C."/>
            <person name="Labutti K."/>
            <person name="Haridas S."/>
            <person name="Kuo A."/>
            <person name="Salamov A."/>
            <person name="Ahrendt S.R."/>
            <person name="Lipzen A."/>
            <person name="Sullivan W."/>
            <person name="Andreopoulos W.B."/>
            <person name="Clum A."/>
            <person name="Lindquist E."/>
            <person name="Daum C."/>
            <person name="Ramamoorthy G.K."/>
            <person name="Gryganskyi A."/>
            <person name="Culley D."/>
            <person name="Magnuson J.K."/>
            <person name="James T.Y."/>
            <person name="O'Malley M.A."/>
            <person name="Stajich J.E."/>
            <person name="Spatafora J.W."/>
            <person name="Visel A."/>
            <person name="Grigoriev I.V."/>
        </authorList>
    </citation>
    <scope>NUCLEOTIDE SEQUENCE [LARGE SCALE GENOMIC DNA]</scope>
    <source>
        <strain evidence="1 2">NRRL 3116</strain>
    </source>
</reference>
<keyword evidence="2" id="KW-1185">Reference proteome</keyword>
<sequence length="176" mass="18818">MLLKDTSRVWRLRYYSISVGTSDYVLVEAWAEVEVEYMTKLTAGIRLGRSQKPQSFCANSRSASIASNSSREPIGISQVSVVGALAPSLVSNAGTRVDCMRVGAGVSVGSLKALGPWLIEEVVDEMAVIAVEVVVLVAVGEGYVNAGHWALSNGYRGIEIEMDGETHMQDDPLSGP</sequence>
<organism evidence="1 2">
    <name type="scientific">Lobosporangium transversale</name>
    <dbReference type="NCBI Taxonomy" id="64571"/>
    <lineage>
        <taxon>Eukaryota</taxon>
        <taxon>Fungi</taxon>
        <taxon>Fungi incertae sedis</taxon>
        <taxon>Mucoromycota</taxon>
        <taxon>Mortierellomycotina</taxon>
        <taxon>Mortierellomycetes</taxon>
        <taxon>Mortierellales</taxon>
        <taxon>Mortierellaceae</taxon>
        <taxon>Lobosporangium</taxon>
    </lineage>
</organism>
<dbReference type="RefSeq" id="XP_021877411.1">
    <property type="nucleotide sequence ID" value="XM_022026847.1"/>
</dbReference>
<evidence type="ECO:0000313" key="1">
    <source>
        <dbReference type="EMBL" id="ORZ06142.1"/>
    </source>
</evidence>
<comment type="caution">
    <text evidence="1">The sequence shown here is derived from an EMBL/GenBank/DDBJ whole genome shotgun (WGS) entry which is preliminary data.</text>
</comment>
<evidence type="ECO:0000313" key="2">
    <source>
        <dbReference type="Proteomes" id="UP000193648"/>
    </source>
</evidence>
<name>A0A1Y2GFE7_9FUNG</name>
<gene>
    <name evidence="1" type="ORF">BCR41DRAFT_374173</name>
</gene>
<protein>
    <submittedName>
        <fullName evidence="1">Uncharacterized protein</fullName>
    </submittedName>
</protein>
<accession>A0A1Y2GFE7</accession>
<dbReference type="InParanoid" id="A0A1Y2GFE7"/>
<dbReference type="GeneID" id="33568690"/>
<proteinExistence type="predicted"/>
<dbReference type="Proteomes" id="UP000193648">
    <property type="component" value="Unassembled WGS sequence"/>
</dbReference>